<feature type="binding site" evidence="6">
    <location>
        <position position="232"/>
    </location>
    <ligand>
        <name>S-adenosyl-L-methionine</name>
        <dbReference type="ChEBI" id="CHEBI:59789"/>
    </ligand>
</feature>
<dbReference type="EMBL" id="DSTK01000027">
    <property type="protein sequence ID" value="HFK97546.1"/>
    <property type="molecule type" value="Genomic_DNA"/>
</dbReference>
<comment type="catalytic activity">
    <reaction evidence="6">
        <text>L-lysyl-[protein] + 3 S-adenosyl-L-methionine = N(6),N(6),N(6)-trimethyl-L-lysyl-[protein] + 3 S-adenosyl-L-homocysteine + 3 H(+)</text>
        <dbReference type="Rhea" id="RHEA:54192"/>
        <dbReference type="Rhea" id="RHEA-COMP:9752"/>
        <dbReference type="Rhea" id="RHEA-COMP:13826"/>
        <dbReference type="ChEBI" id="CHEBI:15378"/>
        <dbReference type="ChEBI" id="CHEBI:29969"/>
        <dbReference type="ChEBI" id="CHEBI:57856"/>
        <dbReference type="ChEBI" id="CHEBI:59789"/>
        <dbReference type="ChEBI" id="CHEBI:61961"/>
    </reaction>
</comment>
<keyword evidence="7" id="KW-0689">Ribosomal protein</keyword>
<evidence type="ECO:0000256" key="4">
    <source>
        <dbReference type="ARBA" id="ARBA00022679"/>
    </source>
</evidence>
<evidence type="ECO:0000256" key="6">
    <source>
        <dbReference type="HAMAP-Rule" id="MF_00735"/>
    </source>
</evidence>
<keyword evidence="3 6" id="KW-0489">Methyltransferase</keyword>
<dbReference type="PIRSF" id="PIRSF000401">
    <property type="entry name" value="RPL11_MTase"/>
    <property type="match status" value="1"/>
</dbReference>
<dbReference type="CDD" id="cd02440">
    <property type="entry name" value="AdoMet_MTases"/>
    <property type="match status" value="1"/>
</dbReference>
<feature type="binding site" evidence="6">
    <location>
        <position position="168"/>
    </location>
    <ligand>
        <name>S-adenosyl-L-methionine</name>
        <dbReference type="ChEBI" id="CHEBI:59789"/>
    </ligand>
</feature>
<evidence type="ECO:0000256" key="1">
    <source>
        <dbReference type="ARBA" id="ARBA00009741"/>
    </source>
</evidence>
<dbReference type="GO" id="GO:0005840">
    <property type="term" value="C:ribosome"/>
    <property type="evidence" value="ECO:0007669"/>
    <property type="project" value="UniProtKB-KW"/>
</dbReference>
<organism evidence="7">
    <name type="scientific">Desulfacinum infernum</name>
    <dbReference type="NCBI Taxonomy" id="35837"/>
    <lineage>
        <taxon>Bacteria</taxon>
        <taxon>Pseudomonadati</taxon>
        <taxon>Thermodesulfobacteriota</taxon>
        <taxon>Syntrophobacteria</taxon>
        <taxon>Syntrophobacterales</taxon>
        <taxon>Syntrophobacteraceae</taxon>
        <taxon>Desulfacinum</taxon>
    </lineage>
</organism>
<feature type="binding site" evidence="6">
    <location>
        <position position="142"/>
    </location>
    <ligand>
        <name>S-adenosyl-L-methionine</name>
        <dbReference type="ChEBI" id="CHEBI:59789"/>
    </ligand>
</feature>
<sequence length="297" mass="32139">MDAAPSAPKGWWTADVPCEEALCDELAAVLAEKFGVGAQVEKAWVRLYLPAPTAPSQWKSHLEQAVAHFRAAWGLPQSDPVRYGFCEDVDWNARWKEGFTPLRVGRRLVIVPTWEPYTPNPGDLVLTIDPGMAFGTGHHETTRLCLRWLEDVIAEWLHPTPPSLLDVGTGSGILAMAGALLGFRPVLGVDNDPDAVCIAEENQAMNPDAASVRFLTGTADAVRGTFSVVVANIQAGPLMAMAETLARKVAPGGRLGLCGVLSDQVASVLSRYEQVGFHAENRHQDGEWVLIALRARS</sequence>
<dbReference type="EC" id="2.1.1.-" evidence="6"/>
<dbReference type="GO" id="GO:0008276">
    <property type="term" value="F:protein methyltransferase activity"/>
    <property type="evidence" value="ECO:0007669"/>
    <property type="project" value="UniProtKB-UniRule"/>
</dbReference>
<dbReference type="InterPro" id="IPR029063">
    <property type="entry name" value="SAM-dependent_MTases_sf"/>
</dbReference>
<dbReference type="PANTHER" id="PTHR43648:SF1">
    <property type="entry name" value="ELECTRON TRANSFER FLAVOPROTEIN BETA SUBUNIT LYSINE METHYLTRANSFERASE"/>
    <property type="match status" value="1"/>
</dbReference>
<protein>
    <recommendedName>
        <fullName evidence="6">Ribosomal protein L11 methyltransferase</fullName>
        <shortName evidence="6">L11 Mtase</shortName>
        <ecNumber evidence="6">2.1.1.-</ecNumber>
    </recommendedName>
</protein>
<evidence type="ECO:0000256" key="5">
    <source>
        <dbReference type="ARBA" id="ARBA00022691"/>
    </source>
</evidence>
<evidence type="ECO:0000256" key="2">
    <source>
        <dbReference type="ARBA" id="ARBA00022490"/>
    </source>
</evidence>
<dbReference type="PANTHER" id="PTHR43648">
    <property type="entry name" value="ELECTRON TRANSFER FLAVOPROTEIN BETA SUBUNIT LYSINE METHYLTRANSFERASE"/>
    <property type="match status" value="1"/>
</dbReference>
<evidence type="ECO:0000313" key="7">
    <source>
        <dbReference type="EMBL" id="HFK97546.1"/>
    </source>
</evidence>
<dbReference type="InterPro" id="IPR004498">
    <property type="entry name" value="Ribosomal_PrmA_MeTrfase"/>
</dbReference>
<dbReference type="GO" id="GO:0005737">
    <property type="term" value="C:cytoplasm"/>
    <property type="evidence" value="ECO:0007669"/>
    <property type="project" value="UniProtKB-SubCell"/>
</dbReference>
<evidence type="ECO:0000256" key="3">
    <source>
        <dbReference type="ARBA" id="ARBA00022603"/>
    </source>
</evidence>
<reference evidence="7" key="1">
    <citation type="journal article" date="2020" name="mSystems">
        <title>Genome- and Community-Level Interaction Insights into Carbon Utilization and Element Cycling Functions of Hydrothermarchaeota in Hydrothermal Sediment.</title>
        <authorList>
            <person name="Zhou Z."/>
            <person name="Liu Y."/>
            <person name="Xu W."/>
            <person name="Pan J."/>
            <person name="Luo Z.H."/>
            <person name="Li M."/>
        </authorList>
    </citation>
    <scope>NUCLEOTIDE SEQUENCE [LARGE SCALE GENOMIC DNA]</scope>
    <source>
        <strain evidence="7">SpSt-456</strain>
    </source>
</reference>
<comment type="caution">
    <text evidence="7">The sequence shown here is derived from an EMBL/GenBank/DDBJ whole genome shotgun (WGS) entry which is preliminary data.</text>
</comment>
<keyword evidence="4 6" id="KW-0808">Transferase</keyword>
<comment type="function">
    <text evidence="6">Methylates ribosomal protein L11.</text>
</comment>
<dbReference type="SUPFAM" id="SSF53335">
    <property type="entry name" value="S-adenosyl-L-methionine-dependent methyltransferases"/>
    <property type="match status" value="1"/>
</dbReference>
<feature type="binding site" evidence="6">
    <location>
        <position position="190"/>
    </location>
    <ligand>
        <name>S-adenosyl-L-methionine</name>
        <dbReference type="ChEBI" id="CHEBI:59789"/>
    </ligand>
</feature>
<accession>A0A831ZKY2</accession>
<keyword evidence="2 6" id="KW-0963">Cytoplasm</keyword>
<dbReference type="GO" id="GO:0032259">
    <property type="term" value="P:methylation"/>
    <property type="evidence" value="ECO:0007669"/>
    <property type="project" value="UniProtKB-KW"/>
</dbReference>
<dbReference type="InterPro" id="IPR050078">
    <property type="entry name" value="Ribosomal_L11_MeTrfase_PrmA"/>
</dbReference>
<gene>
    <name evidence="6" type="primary">prmA</name>
    <name evidence="7" type="ORF">ENS06_09535</name>
</gene>
<dbReference type="Gene3D" id="3.40.50.150">
    <property type="entry name" value="Vaccinia Virus protein VP39"/>
    <property type="match status" value="1"/>
</dbReference>
<dbReference type="AlphaFoldDB" id="A0A831ZKY2"/>
<comment type="subcellular location">
    <subcellularLocation>
        <location evidence="6">Cytoplasm</location>
    </subcellularLocation>
</comment>
<keyword evidence="5 6" id="KW-0949">S-adenosyl-L-methionine</keyword>
<proteinExistence type="inferred from homology"/>
<dbReference type="Pfam" id="PF06325">
    <property type="entry name" value="PrmA"/>
    <property type="match status" value="1"/>
</dbReference>
<dbReference type="HAMAP" id="MF_00735">
    <property type="entry name" value="Methyltr_PrmA"/>
    <property type="match status" value="1"/>
</dbReference>
<keyword evidence="7" id="KW-0687">Ribonucleoprotein</keyword>
<name>A0A831ZKY2_9BACT</name>
<comment type="similarity">
    <text evidence="1 6">Belongs to the methyltransferase superfamily. PrmA family.</text>
</comment>